<sequence>MATVDVYVRDTIWTYMVPIGLLSFFLLLFMTDSLKVIRQWYCSKYLTSFSELHDEMIEPIKKALFSDLNNIDSSLTDLRNKGLIRILEIGVGSGSNLKYYPQQCRLVIVDPNPHFKQYFTENVNKFPDINLERYIVSPGERLRGIASSTVDVVVTTTVLCCVENVPKVLKEIRRVLVPGGHYYFLEHVVAAHNTKRWKLQQLANWTGLWKWFHDGCVFRRIDEDIARAGFSDLDISTFTLDDDAQSSKSKLIQMISPHIVGVAIK</sequence>
<evidence type="ECO:0000313" key="4">
    <source>
        <dbReference type="Proteomes" id="UP001642540"/>
    </source>
</evidence>
<dbReference type="SUPFAM" id="SSF53335">
    <property type="entry name" value="S-adenosyl-L-methionine-dependent methyltransferases"/>
    <property type="match status" value="1"/>
</dbReference>
<feature type="transmembrane region" description="Helical" evidence="1">
    <location>
        <begin position="12"/>
        <end position="30"/>
    </location>
</feature>
<dbReference type="InterPro" id="IPR052356">
    <property type="entry name" value="Thiol_S-MT"/>
</dbReference>
<evidence type="ECO:0000256" key="1">
    <source>
        <dbReference type="SAM" id="Phobius"/>
    </source>
</evidence>
<dbReference type="InterPro" id="IPR029063">
    <property type="entry name" value="SAM-dependent_MTases_sf"/>
</dbReference>
<keyword evidence="1" id="KW-1133">Transmembrane helix</keyword>
<reference evidence="3 4" key="1">
    <citation type="submission" date="2024-08" db="EMBL/GenBank/DDBJ databases">
        <authorList>
            <person name="Cucini C."/>
            <person name="Frati F."/>
        </authorList>
    </citation>
    <scope>NUCLEOTIDE SEQUENCE [LARGE SCALE GENOMIC DNA]</scope>
</reference>
<evidence type="ECO:0000313" key="3">
    <source>
        <dbReference type="EMBL" id="CAL8143092.1"/>
    </source>
</evidence>
<protein>
    <recommendedName>
        <fullName evidence="2">Methyltransferase type 11 domain-containing protein</fullName>
    </recommendedName>
</protein>
<dbReference type="Gene3D" id="3.40.50.150">
    <property type="entry name" value="Vaccinia Virus protein VP39"/>
    <property type="match status" value="1"/>
</dbReference>
<accession>A0ABP1S3L3</accession>
<dbReference type="InterPro" id="IPR013216">
    <property type="entry name" value="Methyltransf_11"/>
</dbReference>
<dbReference type="PANTHER" id="PTHR45036">
    <property type="entry name" value="METHYLTRANSFERASE LIKE 7B"/>
    <property type="match status" value="1"/>
</dbReference>
<gene>
    <name evidence="3" type="ORF">ODALV1_LOCUS29261</name>
</gene>
<comment type="caution">
    <text evidence="3">The sequence shown here is derived from an EMBL/GenBank/DDBJ whole genome shotgun (WGS) entry which is preliminary data.</text>
</comment>
<feature type="domain" description="Methyltransferase type 11" evidence="2">
    <location>
        <begin position="87"/>
        <end position="184"/>
    </location>
</feature>
<keyword evidence="1" id="KW-0472">Membrane</keyword>
<dbReference type="Pfam" id="PF08241">
    <property type="entry name" value="Methyltransf_11"/>
    <property type="match status" value="1"/>
</dbReference>
<keyword evidence="1" id="KW-0812">Transmembrane</keyword>
<name>A0ABP1S3L3_9HEXA</name>
<evidence type="ECO:0000259" key="2">
    <source>
        <dbReference type="Pfam" id="PF08241"/>
    </source>
</evidence>
<dbReference type="EMBL" id="CAXLJM020000151">
    <property type="protein sequence ID" value="CAL8143092.1"/>
    <property type="molecule type" value="Genomic_DNA"/>
</dbReference>
<dbReference type="PANTHER" id="PTHR45036:SF1">
    <property type="entry name" value="METHYLTRANSFERASE LIKE 7A"/>
    <property type="match status" value="1"/>
</dbReference>
<dbReference type="Proteomes" id="UP001642540">
    <property type="component" value="Unassembled WGS sequence"/>
</dbReference>
<proteinExistence type="predicted"/>
<keyword evidence="4" id="KW-1185">Reference proteome</keyword>
<organism evidence="3 4">
    <name type="scientific">Orchesella dallaii</name>
    <dbReference type="NCBI Taxonomy" id="48710"/>
    <lineage>
        <taxon>Eukaryota</taxon>
        <taxon>Metazoa</taxon>
        <taxon>Ecdysozoa</taxon>
        <taxon>Arthropoda</taxon>
        <taxon>Hexapoda</taxon>
        <taxon>Collembola</taxon>
        <taxon>Entomobryomorpha</taxon>
        <taxon>Entomobryoidea</taxon>
        <taxon>Orchesellidae</taxon>
        <taxon>Orchesellinae</taxon>
        <taxon>Orchesella</taxon>
    </lineage>
</organism>